<dbReference type="AlphaFoldDB" id="A0A4R1HP42"/>
<accession>A0A4R1HP42</accession>
<evidence type="ECO:0000256" key="1">
    <source>
        <dbReference type="SAM" id="MobiDB-lite"/>
    </source>
</evidence>
<sequence length="73" mass="7676">MTGLGRLRSGRPDDRARHVAQPRSHRRAASAQPSGTGVIGPVSRTGVVGPAPPIHVIADPTDQTLSDSTEENR</sequence>
<dbReference type="EMBL" id="SMFZ01000002">
    <property type="protein sequence ID" value="TCK22903.1"/>
    <property type="molecule type" value="Genomic_DNA"/>
</dbReference>
<gene>
    <name evidence="2" type="ORF">EV378_6914</name>
</gene>
<name>A0A4R1HP42_PSEEN</name>
<reference evidence="2 3" key="1">
    <citation type="submission" date="2019-03" db="EMBL/GenBank/DDBJ databases">
        <title>Sequencing the genomes of 1000 actinobacteria strains.</title>
        <authorList>
            <person name="Klenk H.-P."/>
        </authorList>
    </citation>
    <scope>NUCLEOTIDE SEQUENCE [LARGE SCALE GENOMIC DNA]</scope>
    <source>
        <strain evidence="2 3">DSM 44969</strain>
    </source>
</reference>
<dbReference type="RefSeq" id="WP_132432072.1">
    <property type="nucleotide sequence ID" value="NZ_SMFZ01000002.1"/>
</dbReference>
<comment type="caution">
    <text evidence="2">The sequence shown here is derived from an EMBL/GenBank/DDBJ whole genome shotgun (WGS) entry which is preliminary data.</text>
</comment>
<evidence type="ECO:0000313" key="2">
    <source>
        <dbReference type="EMBL" id="TCK22903.1"/>
    </source>
</evidence>
<feature type="region of interest" description="Disordered" evidence="1">
    <location>
        <begin position="1"/>
        <end position="73"/>
    </location>
</feature>
<evidence type="ECO:0000313" key="3">
    <source>
        <dbReference type="Proteomes" id="UP000295560"/>
    </source>
</evidence>
<organism evidence="2 3">
    <name type="scientific">Pseudonocardia endophytica</name>
    <dbReference type="NCBI Taxonomy" id="401976"/>
    <lineage>
        <taxon>Bacteria</taxon>
        <taxon>Bacillati</taxon>
        <taxon>Actinomycetota</taxon>
        <taxon>Actinomycetes</taxon>
        <taxon>Pseudonocardiales</taxon>
        <taxon>Pseudonocardiaceae</taxon>
        <taxon>Pseudonocardia</taxon>
    </lineage>
</organism>
<dbReference type="Proteomes" id="UP000295560">
    <property type="component" value="Unassembled WGS sequence"/>
</dbReference>
<feature type="compositionally biased region" description="Basic residues" evidence="1">
    <location>
        <begin position="18"/>
        <end position="28"/>
    </location>
</feature>
<protein>
    <submittedName>
        <fullName evidence="2">Uncharacterized protein</fullName>
    </submittedName>
</protein>
<keyword evidence="3" id="KW-1185">Reference proteome</keyword>
<proteinExistence type="predicted"/>